<dbReference type="EMBL" id="JANEYF010001939">
    <property type="protein sequence ID" value="KAJ8954107.1"/>
    <property type="molecule type" value="Genomic_DNA"/>
</dbReference>
<evidence type="ECO:0000256" key="1">
    <source>
        <dbReference type="SAM" id="MobiDB-lite"/>
    </source>
</evidence>
<proteinExistence type="predicted"/>
<dbReference type="Proteomes" id="UP001162156">
    <property type="component" value="Unassembled WGS sequence"/>
</dbReference>
<feature type="compositionally biased region" description="Polar residues" evidence="1">
    <location>
        <begin position="49"/>
        <end position="69"/>
    </location>
</feature>
<sequence length="108" mass="12197">MPTEKAMEDPNFTAAAVAEVEEEERQLQLVLEATAYQQLNPRRSRRSLDTSSMPPGWSKNSTRFSSVGGYSSLLEPPTRPHSRLPCFIDEDSPPEDAGSLYEDVYYNR</sequence>
<evidence type="ECO:0000313" key="3">
    <source>
        <dbReference type="Proteomes" id="UP001162156"/>
    </source>
</evidence>
<evidence type="ECO:0000313" key="2">
    <source>
        <dbReference type="EMBL" id="KAJ8954107.1"/>
    </source>
</evidence>
<accession>A0AAV8YQA2</accession>
<organism evidence="2 3">
    <name type="scientific">Rhamnusium bicolor</name>
    <dbReference type="NCBI Taxonomy" id="1586634"/>
    <lineage>
        <taxon>Eukaryota</taxon>
        <taxon>Metazoa</taxon>
        <taxon>Ecdysozoa</taxon>
        <taxon>Arthropoda</taxon>
        <taxon>Hexapoda</taxon>
        <taxon>Insecta</taxon>
        <taxon>Pterygota</taxon>
        <taxon>Neoptera</taxon>
        <taxon>Endopterygota</taxon>
        <taxon>Coleoptera</taxon>
        <taxon>Polyphaga</taxon>
        <taxon>Cucujiformia</taxon>
        <taxon>Chrysomeloidea</taxon>
        <taxon>Cerambycidae</taxon>
        <taxon>Lepturinae</taxon>
        <taxon>Rhagiini</taxon>
        <taxon>Rhamnusium</taxon>
    </lineage>
</organism>
<protein>
    <submittedName>
        <fullName evidence="2">Uncharacterized protein</fullName>
    </submittedName>
</protein>
<keyword evidence="3" id="KW-1185">Reference proteome</keyword>
<name>A0AAV8YQA2_9CUCU</name>
<comment type="caution">
    <text evidence="2">The sequence shown here is derived from an EMBL/GenBank/DDBJ whole genome shotgun (WGS) entry which is preliminary data.</text>
</comment>
<dbReference type="AlphaFoldDB" id="A0AAV8YQA2"/>
<feature type="region of interest" description="Disordered" evidence="1">
    <location>
        <begin position="40"/>
        <end position="108"/>
    </location>
</feature>
<reference evidence="2" key="1">
    <citation type="journal article" date="2023" name="Insect Mol. Biol.">
        <title>Genome sequencing provides insights into the evolution of gene families encoding plant cell wall-degrading enzymes in longhorned beetles.</title>
        <authorList>
            <person name="Shin N.R."/>
            <person name="Okamura Y."/>
            <person name="Kirsch R."/>
            <person name="Pauchet Y."/>
        </authorList>
    </citation>
    <scope>NUCLEOTIDE SEQUENCE</scope>
    <source>
        <strain evidence="2">RBIC_L_NR</strain>
    </source>
</reference>
<gene>
    <name evidence="2" type="ORF">NQ314_007157</name>
</gene>